<comment type="caution">
    <text evidence="6">The sequence shown here is derived from an EMBL/GenBank/DDBJ whole genome shotgun (WGS) entry which is preliminary data.</text>
</comment>
<name>A0A8S4N577_OWEFU</name>
<keyword evidence="1 5" id="KW-0812">Transmembrane</keyword>
<sequence length="551" mass="60387">VGGVNSKSQRRDDIIVDTQEEVGEMNSESQIRDGFMVDNKEEVGGVNSKSQRRDDIMVDTEVKVDEMNSESQSRVDISPVKVDTHVDRSGTTLAENLKWPTTLLIFLAAIGSGMVYFIYGPTLLDLRHHLQIDITEMSTAFTMIAFGSLIGAIVSGYLNDRFNQALSLGIAMLTNMGLVIAVPYFKHIAPFLVCWGLIGVGASVVYTVLVVFVIAIWGKRSSPFVQFLHFSQGVGGCIVPLLANPFLAPTKYVDIENNGTYSNMSNASSGPDNASMVAETTEPNFLINENNDITESSVKYAYLIVAVYYGVVGLLFFLIAIKMKTIRALRQDAKTLNNEQPTESTKAPLNKRYRVKMLFLVTLIFYAHAGVQITLNVLITTFCVEELQWTKYLGTAIASVSGGAITLSCLLGTFATKILSQSQMISIQLLIMLLSMVTMVVFVQTHTYVLWVTVIFTGLSSGSMMASIYSWLQENVMPVTGIVVSCSMVGKSVGVMTVPLLAAALMENVHFMWFTYLLLGIVVLLGVIAICIYASFKVHMNNQNAQCAVVT</sequence>
<feature type="region of interest" description="Disordered" evidence="4">
    <location>
        <begin position="1"/>
        <end position="52"/>
    </location>
</feature>
<dbReference type="OrthoDB" id="9626824at2759"/>
<dbReference type="Proteomes" id="UP000749559">
    <property type="component" value="Unassembled WGS sequence"/>
</dbReference>
<keyword evidence="7" id="KW-1185">Reference proteome</keyword>
<feature type="transmembrane region" description="Helical" evidence="5">
    <location>
        <begin position="479"/>
        <end position="505"/>
    </location>
</feature>
<feature type="transmembrane region" description="Helical" evidence="5">
    <location>
        <begin position="511"/>
        <end position="536"/>
    </location>
</feature>
<feature type="transmembrane region" description="Helical" evidence="5">
    <location>
        <begin position="425"/>
        <end position="443"/>
    </location>
</feature>
<evidence type="ECO:0000256" key="2">
    <source>
        <dbReference type="ARBA" id="ARBA00022989"/>
    </source>
</evidence>
<dbReference type="Pfam" id="PF07690">
    <property type="entry name" value="MFS_1"/>
    <property type="match status" value="2"/>
</dbReference>
<evidence type="ECO:0000256" key="5">
    <source>
        <dbReference type="SAM" id="Phobius"/>
    </source>
</evidence>
<feature type="transmembrane region" description="Helical" evidence="5">
    <location>
        <begin position="140"/>
        <end position="158"/>
    </location>
</feature>
<feature type="non-terminal residue" evidence="6">
    <location>
        <position position="1"/>
    </location>
</feature>
<keyword evidence="3 5" id="KW-0472">Membrane</keyword>
<feature type="transmembrane region" description="Helical" evidence="5">
    <location>
        <begin position="300"/>
        <end position="321"/>
    </location>
</feature>
<dbReference type="SUPFAM" id="SSF103473">
    <property type="entry name" value="MFS general substrate transporter"/>
    <property type="match status" value="1"/>
</dbReference>
<protein>
    <submittedName>
        <fullName evidence="6">Uncharacterized protein</fullName>
    </submittedName>
</protein>
<dbReference type="InterPro" id="IPR011701">
    <property type="entry name" value="MFS"/>
</dbReference>
<feature type="transmembrane region" description="Helical" evidence="5">
    <location>
        <begin position="192"/>
        <end position="217"/>
    </location>
</feature>
<gene>
    <name evidence="6" type="ORF">OFUS_LOCUS3616</name>
</gene>
<evidence type="ECO:0000256" key="1">
    <source>
        <dbReference type="ARBA" id="ARBA00022692"/>
    </source>
</evidence>
<dbReference type="InterPro" id="IPR036259">
    <property type="entry name" value="MFS_trans_sf"/>
</dbReference>
<proteinExistence type="predicted"/>
<dbReference type="EMBL" id="CAIIXF020000002">
    <property type="protein sequence ID" value="CAH1776441.1"/>
    <property type="molecule type" value="Genomic_DNA"/>
</dbReference>
<reference evidence="6" key="1">
    <citation type="submission" date="2022-03" db="EMBL/GenBank/DDBJ databases">
        <authorList>
            <person name="Martin C."/>
        </authorList>
    </citation>
    <scope>NUCLEOTIDE SEQUENCE</scope>
</reference>
<evidence type="ECO:0000313" key="6">
    <source>
        <dbReference type="EMBL" id="CAH1776441.1"/>
    </source>
</evidence>
<accession>A0A8S4N577</accession>
<feature type="transmembrane region" description="Helical" evidence="5">
    <location>
        <begin position="449"/>
        <end position="472"/>
    </location>
</feature>
<evidence type="ECO:0000256" key="4">
    <source>
        <dbReference type="SAM" id="MobiDB-lite"/>
    </source>
</evidence>
<organism evidence="6 7">
    <name type="scientific">Owenia fusiformis</name>
    <name type="common">Polychaete worm</name>
    <dbReference type="NCBI Taxonomy" id="6347"/>
    <lineage>
        <taxon>Eukaryota</taxon>
        <taxon>Metazoa</taxon>
        <taxon>Spiralia</taxon>
        <taxon>Lophotrochozoa</taxon>
        <taxon>Annelida</taxon>
        <taxon>Polychaeta</taxon>
        <taxon>Sedentaria</taxon>
        <taxon>Canalipalpata</taxon>
        <taxon>Sabellida</taxon>
        <taxon>Oweniida</taxon>
        <taxon>Oweniidae</taxon>
        <taxon>Owenia</taxon>
    </lineage>
</organism>
<dbReference type="PANTHER" id="PTHR23121">
    <property type="entry name" value="SODIUM-DEPENDENT GLUCOSE TRANSPORTER 1"/>
    <property type="match status" value="1"/>
</dbReference>
<keyword evidence="2 5" id="KW-1133">Transmembrane helix</keyword>
<feature type="transmembrane region" description="Helical" evidence="5">
    <location>
        <begin position="358"/>
        <end position="380"/>
    </location>
</feature>
<feature type="transmembrane region" description="Helical" evidence="5">
    <location>
        <begin position="99"/>
        <end position="119"/>
    </location>
</feature>
<dbReference type="GO" id="GO:0022857">
    <property type="term" value="F:transmembrane transporter activity"/>
    <property type="evidence" value="ECO:0007669"/>
    <property type="project" value="InterPro"/>
</dbReference>
<evidence type="ECO:0000313" key="7">
    <source>
        <dbReference type="Proteomes" id="UP000749559"/>
    </source>
</evidence>
<evidence type="ECO:0000256" key="3">
    <source>
        <dbReference type="ARBA" id="ARBA00023136"/>
    </source>
</evidence>
<feature type="transmembrane region" description="Helical" evidence="5">
    <location>
        <begin position="164"/>
        <end position="185"/>
    </location>
</feature>
<dbReference type="Gene3D" id="1.20.1250.20">
    <property type="entry name" value="MFS general substrate transporter like domains"/>
    <property type="match status" value="2"/>
</dbReference>
<dbReference type="AlphaFoldDB" id="A0A8S4N577"/>
<feature type="transmembrane region" description="Helical" evidence="5">
    <location>
        <begin position="392"/>
        <end position="413"/>
    </location>
</feature>
<dbReference type="PANTHER" id="PTHR23121:SF9">
    <property type="entry name" value="SODIUM-DEPENDENT GLUCOSE TRANSPORTER 1"/>
    <property type="match status" value="1"/>
</dbReference>